<dbReference type="Proteomes" id="UP001320706">
    <property type="component" value="Unassembled WGS sequence"/>
</dbReference>
<organism evidence="1 2">
    <name type="scientific">Zalaria obscura</name>
    <dbReference type="NCBI Taxonomy" id="2024903"/>
    <lineage>
        <taxon>Eukaryota</taxon>
        <taxon>Fungi</taxon>
        <taxon>Dikarya</taxon>
        <taxon>Ascomycota</taxon>
        <taxon>Pezizomycotina</taxon>
        <taxon>Dothideomycetes</taxon>
        <taxon>Dothideomycetidae</taxon>
        <taxon>Dothideales</taxon>
        <taxon>Zalariaceae</taxon>
        <taxon>Zalaria</taxon>
    </lineage>
</organism>
<evidence type="ECO:0000313" key="1">
    <source>
        <dbReference type="EMBL" id="KAK8196664.1"/>
    </source>
</evidence>
<protein>
    <submittedName>
        <fullName evidence="1">Uncharacterized protein</fullName>
    </submittedName>
</protein>
<proteinExistence type="predicted"/>
<reference evidence="1" key="1">
    <citation type="submission" date="2024-02" db="EMBL/GenBank/DDBJ databases">
        <title>Metagenome Assembled Genome of Zalaria obscura JY119.</title>
        <authorList>
            <person name="Vighnesh L."/>
            <person name="Jagadeeshwari U."/>
            <person name="Venkata Ramana C."/>
            <person name="Sasikala C."/>
        </authorList>
    </citation>
    <scope>NUCLEOTIDE SEQUENCE</scope>
    <source>
        <strain evidence="1">JY119</strain>
    </source>
</reference>
<sequence>MIPVHDHVASNPGLLRTPGSIRAEAVVLHNLHASPRPLLRVSIHSEHLIESGAIVPVMHRLGSEHGRNATTLDAADHGADLPGGDLCGVASDTGNWFYARSSISRPDAKL</sequence>
<dbReference type="EMBL" id="JAMKPW020000041">
    <property type="protein sequence ID" value="KAK8196664.1"/>
    <property type="molecule type" value="Genomic_DNA"/>
</dbReference>
<gene>
    <name evidence="1" type="ORF">M8818_006831</name>
</gene>
<name>A0ACC3S5S5_9PEZI</name>
<evidence type="ECO:0000313" key="2">
    <source>
        <dbReference type="Proteomes" id="UP001320706"/>
    </source>
</evidence>
<keyword evidence="2" id="KW-1185">Reference proteome</keyword>
<comment type="caution">
    <text evidence="1">The sequence shown here is derived from an EMBL/GenBank/DDBJ whole genome shotgun (WGS) entry which is preliminary data.</text>
</comment>
<accession>A0ACC3S5S5</accession>